<evidence type="ECO:0000313" key="2">
    <source>
        <dbReference type="EMBL" id="MER5171582.1"/>
    </source>
</evidence>
<evidence type="ECO:0000259" key="1">
    <source>
        <dbReference type="Pfam" id="PF22262"/>
    </source>
</evidence>
<name>A0ABV1SFA3_9RHOB</name>
<accession>A0ABV1SFA3</accession>
<comment type="caution">
    <text evidence="2">The sequence shown here is derived from an EMBL/GenBank/DDBJ whole genome shotgun (WGS) entry which is preliminary data.</text>
</comment>
<feature type="domain" description="DUF6950" evidence="1">
    <location>
        <begin position="2"/>
        <end position="138"/>
    </location>
</feature>
<sequence length="138" mass="14757">MKRYDDWKARLFAESNRQTKLAHVWGIHDCVVGLGGGAVMAMTGEDIVADLRGRYDSPEGAAELLAELGFASLGDAVASRLPEYVHPSKANVGDLCVVDVAGPLGQAIGLIDQPHINILTPSGRGILAHRHMSRAFKV</sequence>
<evidence type="ECO:0000313" key="3">
    <source>
        <dbReference type="Proteomes" id="UP001438953"/>
    </source>
</evidence>
<dbReference type="Pfam" id="PF22262">
    <property type="entry name" value="DUF6950"/>
    <property type="match status" value="1"/>
</dbReference>
<proteinExistence type="predicted"/>
<gene>
    <name evidence="2" type="ORF">VSX56_07315</name>
</gene>
<dbReference type="EMBL" id="JAYWLC010000004">
    <property type="protein sequence ID" value="MER5171582.1"/>
    <property type="molecule type" value="Genomic_DNA"/>
</dbReference>
<protein>
    <recommendedName>
        <fullName evidence="1">DUF6950 domain-containing protein</fullName>
    </recommendedName>
</protein>
<dbReference type="Proteomes" id="UP001438953">
    <property type="component" value="Unassembled WGS sequence"/>
</dbReference>
<keyword evidence="3" id="KW-1185">Reference proteome</keyword>
<dbReference type="RefSeq" id="WP_350936012.1">
    <property type="nucleotide sequence ID" value="NZ_JAYWLC010000004.1"/>
</dbReference>
<reference evidence="2 3" key="1">
    <citation type="submission" date="2024-06" db="EMBL/GenBank/DDBJ databases">
        <title>Thioclava kandeliae sp. nov. from a rhizosphere soil sample of Kandelia candel in a mangrove.</title>
        <authorList>
            <person name="Mu T."/>
        </authorList>
    </citation>
    <scope>NUCLEOTIDE SEQUENCE [LARGE SCALE GENOMIC DNA]</scope>
    <source>
        <strain evidence="2 3">CPCC 100088</strain>
    </source>
</reference>
<organism evidence="2 3">
    <name type="scientific">Thioclava kandeliae</name>
    <dbReference type="NCBI Taxonomy" id="3070818"/>
    <lineage>
        <taxon>Bacteria</taxon>
        <taxon>Pseudomonadati</taxon>
        <taxon>Pseudomonadota</taxon>
        <taxon>Alphaproteobacteria</taxon>
        <taxon>Rhodobacterales</taxon>
        <taxon>Paracoccaceae</taxon>
        <taxon>Thioclava</taxon>
    </lineage>
</organism>
<dbReference type="InterPro" id="IPR053802">
    <property type="entry name" value="DUF6950"/>
</dbReference>